<dbReference type="CDD" id="cd04301">
    <property type="entry name" value="NAT_SF"/>
    <property type="match status" value="1"/>
</dbReference>
<sequence length="162" mass="19691">MNVQIINATKDKEETLLNLFQFYIYDFSEYMDIDIEPNGRYEEYPIDDYLEKDGFYTYLVCLDGNYIGFCLIRYNQSKENKPFFSVKEFFIMRRYRRTGIGKFVASEVFKMHQGYWEVIQMKSNLPAQRFWRMVIRDFTNEDFIVTSEGNRVVQNFYSDKRC</sequence>
<reference evidence="2 3" key="1">
    <citation type="submission" date="2023-02" db="EMBL/GenBank/DDBJ databases">
        <title>Oceanobacillus kimchii IFOP_LL358 isolated form Alexandrium catenella lab strain.</title>
        <authorList>
            <person name="Gajardo G."/>
            <person name="Ueki S."/>
            <person name="Maruyama F."/>
        </authorList>
    </citation>
    <scope>NUCLEOTIDE SEQUENCE [LARGE SCALE GENOMIC DNA]</scope>
    <source>
        <strain evidence="2 3">IFOP_LL358</strain>
    </source>
</reference>
<organism evidence="2 3">
    <name type="scientific">Oceanobacillus kimchii</name>
    <dbReference type="NCBI Taxonomy" id="746691"/>
    <lineage>
        <taxon>Bacteria</taxon>
        <taxon>Bacillati</taxon>
        <taxon>Bacillota</taxon>
        <taxon>Bacilli</taxon>
        <taxon>Bacillales</taxon>
        <taxon>Bacillaceae</taxon>
        <taxon>Oceanobacillus</taxon>
    </lineage>
</organism>
<proteinExistence type="predicted"/>
<evidence type="ECO:0000259" key="1">
    <source>
        <dbReference type="PROSITE" id="PS51186"/>
    </source>
</evidence>
<evidence type="ECO:0000313" key="3">
    <source>
        <dbReference type="Proteomes" id="UP001275436"/>
    </source>
</evidence>
<dbReference type="Proteomes" id="UP001275436">
    <property type="component" value="Unassembled WGS sequence"/>
</dbReference>
<dbReference type="Pfam" id="PF00583">
    <property type="entry name" value="Acetyltransf_1"/>
    <property type="match status" value="1"/>
</dbReference>
<dbReference type="InterPro" id="IPR000182">
    <property type="entry name" value="GNAT_dom"/>
</dbReference>
<dbReference type="InterPro" id="IPR016181">
    <property type="entry name" value="Acyl_CoA_acyltransferase"/>
</dbReference>
<dbReference type="EMBL" id="BSKO01000001">
    <property type="protein sequence ID" value="GLO64495.1"/>
    <property type="molecule type" value="Genomic_DNA"/>
</dbReference>
<dbReference type="PROSITE" id="PS51186">
    <property type="entry name" value="GNAT"/>
    <property type="match status" value="1"/>
</dbReference>
<evidence type="ECO:0000313" key="2">
    <source>
        <dbReference type="EMBL" id="GLO64495.1"/>
    </source>
</evidence>
<protein>
    <recommendedName>
        <fullName evidence="1">N-acetyltransferase domain-containing protein</fullName>
    </recommendedName>
</protein>
<dbReference type="SUPFAM" id="SSF55729">
    <property type="entry name" value="Acyl-CoA N-acyltransferases (Nat)"/>
    <property type="match status" value="1"/>
</dbReference>
<dbReference type="RefSeq" id="WP_077596776.1">
    <property type="nucleotide sequence ID" value="NZ_BSKO01000001.1"/>
</dbReference>
<feature type="domain" description="N-acetyltransferase" evidence="1">
    <location>
        <begin position="17"/>
        <end position="162"/>
    </location>
</feature>
<accession>A0ABQ5THA4</accession>
<keyword evidence="3" id="KW-1185">Reference proteome</keyword>
<comment type="caution">
    <text evidence="2">The sequence shown here is derived from an EMBL/GenBank/DDBJ whole genome shotgun (WGS) entry which is preliminary data.</text>
</comment>
<gene>
    <name evidence="2" type="ORF">MACH08_02790</name>
</gene>
<dbReference type="Gene3D" id="3.40.630.30">
    <property type="match status" value="1"/>
</dbReference>
<name>A0ABQ5THA4_9BACI</name>